<proteinExistence type="predicted"/>
<evidence type="ECO:0000313" key="2">
    <source>
        <dbReference type="Proteomes" id="UP000331127"/>
    </source>
</evidence>
<name>A0A5M3X5K5_9ACTN</name>
<organism evidence="1 2">
    <name type="scientific">Acrocarpospora macrocephala</name>
    <dbReference type="NCBI Taxonomy" id="150177"/>
    <lineage>
        <taxon>Bacteria</taxon>
        <taxon>Bacillati</taxon>
        <taxon>Actinomycetota</taxon>
        <taxon>Actinomycetes</taxon>
        <taxon>Streptosporangiales</taxon>
        <taxon>Streptosporangiaceae</taxon>
        <taxon>Acrocarpospora</taxon>
    </lineage>
</organism>
<dbReference type="AlphaFoldDB" id="A0A5M3X5K5"/>
<comment type="caution">
    <text evidence="1">The sequence shown here is derived from an EMBL/GenBank/DDBJ whole genome shotgun (WGS) entry which is preliminary data.</text>
</comment>
<gene>
    <name evidence="1" type="ORF">Amac_099920</name>
</gene>
<dbReference type="EMBL" id="BLAE01000100">
    <property type="protein sequence ID" value="GES16394.1"/>
    <property type="molecule type" value="Genomic_DNA"/>
</dbReference>
<reference evidence="1 2" key="1">
    <citation type="submission" date="2019-10" db="EMBL/GenBank/DDBJ databases">
        <title>Whole genome shotgun sequence of Acrocarpospora macrocephala NBRC 16266.</title>
        <authorList>
            <person name="Ichikawa N."/>
            <person name="Kimura A."/>
            <person name="Kitahashi Y."/>
            <person name="Komaki H."/>
            <person name="Oguchi A."/>
        </authorList>
    </citation>
    <scope>NUCLEOTIDE SEQUENCE [LARGE SCALE GENOMIC DNA]</scope>
    <source>
        <strain evidence="1 2">NBRC 16266</strain>
    </source>
</reference>
<protein>
    <submittedName>
        <fullName evidence="1">Uncharacterized protein</fullName>
    </submittedName>
</protein>
<keyword evidence="2" id="KW-1185">Reference proteome</keyword>
<evidence type="ECO:0000313" key="1">
    <source>
        <dbReference type="EMBL" id="GES16394.1"/>
    </source>
</evidence>
<sequence>MPGYCPERSFDFGGQREAQHLVRGRDPIDKRVPELVGLHDHQISLSGETAASMRFAVSNGRLGGRGGSV</sequence>
<dbReference type="Proteomes" id="UP000331127">
    <property type="component" value="Unassembled WGS sequence"/>
</dbReference>
<accession>A0A5M3X5K5</accession>